<keyword evidence="4" id="KW-0808">Transferase</keyword>
<dbReference type="InterPro" id="IPR003362">
    <property type="entry name" value="Bact_transf"/>
</dbReference>
<dbReference type="EMBL" id="AEVD01000010">
    <property type="protein sequence ID" value="EFX36517.1"/>
    <property type="molecule type" value="Genomic_DNA"/>
</dbReference>
<keyword evidence="2" id="KW-1133">Transmembrane helix</keyword>
<organism evidence="4 5">
    <name type="scientific">Streptococcus infantis ATCC 700779</name>
    <dbReference type="NCBI Taxonomy" id="889204"/>
    <lineage>
        <taxon>Bacteria</taxon>
        <taxon>Bacillati</taxon>
        <taxon>Bacillota</taxon>
        <taxon>Bacilli</taxon>
        <taxon>Lactobacillales</taxon>
        <taxon>Streptococcaceae</taxon>
        <taxon>Streptococcus</taxon>
    </lineage>
</organism>
<accession>E8K0Y1</accession>
<evidence type="ECO:0000256" key="2">
    <source>
        <dbReference type="SAM" id="Phobius"/>
    </source>
</evidence>
<dbReference type="AlphaFoldDB" id="E8K0Y1"/>
<proteinExistence type="inferred from homology"/>
<dbReference type="GO" id="GO:0016780">
    <property type="term" value="F:phosphotransferase activity, for other substituted phosphate groups"/>
    <property type="evidence" value="ECO:0007669"/>
    <property type="project" value="TreeGrafter"/>
</dbReference>
<keyword evidence="2" id="KW-0472">Membrane</keyword>
<dbReference type="Pfam" id="PF02397">
    <property type="entry name" value="Bac_transf"/>
    <property type="match status" value="1"/>
</dbReference>
<dbReference type="eggNOG" id="COG2148">
    <property type="taxonomic scope" value="Bacteria"/>
</dbReference>
<gene>
    <name evidence="4" type="ORF">HMPREF9423_1346</name>
</gene>
<name>E8K0Y1_9STRE</name>
<comment type="similarity">
    <text evidence="1">Belongs to the bacterial sugar transferase family.</text>
</comment>
<keyword evidence="5" id="KW-1185">Reference proteome</keyword>
<keyword evidence="4" id="KW-0328">Glycosyltransferase</keyword>
<keyword evidence="2" id="KW-0812">Transmembrane</keyword>
<evidence type="ECO:0000259" key="3">
    <source>
        <dbReference type="Pfam" id="PF02397"/>
    </source>
</evidence>
<dbReference type="Proteomes" id="UP000002815">
    <property type="component" value="Unassembled WGS sequence"/>
</dbReference>
<dbReference type="GO" id="GO:0016757">
    <property type="term" value="F:glycosyltransferase activity"/>
    <property type="evidence" value="ECO:0007669"/>
    <property type="project" value="UniProtKB-KW"/>
</dbReference>
<dbReference type="HOGENOM" id="CLU_024920_1_2_9"/>
<feature type="domain" description="Bacterial sugar transferase" evidence="3">
    <location>
        <begin position="47"/>
        <end position="244"/>
    </location>
</feature>
<comment type="caution">
    <text evidence="4">The sequence shown here is derived from an EMBL/GenBank/DDBJ whole genome shotgun (WGS) entry which is preliminary data.</text>
</comment>
<evidence type="ECO:0000313" key="5">
    <source>
        <dbReference type="Proteomes" id="UP000002815"/>
    </source>
</evidence>
<sequence length="244" mass="28428">MLIKIIYKKQRRMCMLKWDELPQEMQLSEVKPYYQLVSRRKGSLISKRCLDLFLAVVLLILTSPLFLILSIWIKLDSKGPVIYKQVRVTQYNRHFKIWKFRTMVTDADKKGSLVTSANDSRITKVGNFIRRVRLDELPQLVNVLKGEMSFVGTRPEVPRYTEQYSPEMMATLLLPAGITSLASINYKDEDAIISQMTAKGMTVDQAYVERVLPEKMHFNLAYLRDFNFFGDIKIMFQTVVEVLK</sequence>
<dbReference type="PANTHER" id="PTHR30576">
    <property type="entry name" value="COLANIC BIOSYNTHESIS UDP-GLUCOSE LIPID CARRIER TRANSFERASE"/>
    <property type="match status" value="1"/>
</dbReference>
<feature type="transmembrane region" description="Helical" evidence="2">
    <location>
        <begin position="49"/>
        <end position="73"/>
    </location>
</feature>
<reference evidence="4 5" key="1">
    <citation type="submission" date="2010-12" db="EMBL/GenBank/DDBJ databases">
        <authorList>
            <person name="Muzny D."/>
            <person name="Qin X."/>
            <person name="Deng J."/>
            <person name="Jiang H."/>
            <person name="Liu Y."/>
            <person name="Qu J."/>
            <person name="Song X.-Z."/>
            <person name="Zhang L."/>
            <person name="Thornton R."/>
            <person name="Coyle M."/>
            <person name="Francisco L."/>
            <person name="Jackson L."/>
            <person name="Javaid M."/>
            <person name="Korchina V."/>
            <person name="Kovar C."/>
            <person name="Mata R."/>
            <person name="Mathew T."/>
            <person name="Ngo R."/>
            <person name="Nguyen L."/>
            <person name="Nguyen N."/>
            <person name="Okwuonu G."/>
            <person name="Ongeri F."/>
            <person name="Pham C."/>
            <person name="Simmons D."/>
            <person name="Wilczek-Boney K."/>
            <person name="Hale W."/>
            <person name="Jakkamsetti A."/>
            <person name="Pham P."/>
            <person name="Ruth R."/>
            <person name="San Lucas F."/>
            <person name="Warren J."/>
            <person name="Zhang J."/>
            <person name="Zhao Z."/>
            <person name="Zhou C."/>
            <person name="Zhu D."/>
            <person name="Lee S."/>
            <person name="Bess C."/>
            <person name="Blankenburg K."/>
            <person name="Forbes L."/>
            <person name="Fu Q."/>
            <person name="Gubbala S."/>
            <person name="Hirani K."/>
            <person name="Jayaseelan J.C."/>
            <person name="Lara F."/>
            <person name="Munidasa M."/>
            <person name="Palculict T."/>
            <person name="Patil S."/>
            <person name="Pu L.-L."/>
            <person name="Saada N."/>
            <person name="Tang L."/>
            <person name="Weissenberger G."/>
            <person name="Zhu Y."/>
            <person name="Hemphill L."/>
            <person name="Shang Y."/>
            <person name="Youmans B."/>
            <person name="Ayvaz T."/>
            <person name="Ross M."/>
            <person name="Santibanez J."/>
            <person name="Aqrawi P."/>
            <person name="Gross S."/>
            <person name="Joshi V."/>
            <person name="Fowler G."/>
            <person name="Nazareth L."/>
            <person name="Reid J."/>
            <person name="Worley K."/>
            <person name="Petrosino J."/>
            <person name="Highlander S."/>
            <person name="Gibbs R."/>
        </authorList>
    </citation>
    <scope>NUCLEOTIDE SEQUENCE [LARGE SCALE GENOMIC DNA]</scope>
    <source>
        <strain evidence="4 5">ATCC 700779</strain>
    </source>
</reference>
<protein>
    <submittedName>
        <fullName evidence="4">Bacterial sugar transferase</fullName>
        <ecNumber evidence="4">2.4.1.-</ecNumber>
    </submittedName>
</protein>
<evidence type="ECO:0000313" key="4">
    <source>
        <dbReference type="EMBL" id="EFX36517.1"/>
    </source>
</evidence>
<dbReference type="PANTHER" id="PTHR30576:SF0">
    <property type="entry name" value="UNDECAPRENYL-PHOSPHATE N-ACETYLGALACTOSAMINYL 1-PHOSPHATE TRANSFERASE-RELATED"/>
    <property type="match status" value="1"/>
</dbReference>
<evidence type="ECO:0000256" key="1">
    <source>
        <dbReference type="ARBA" id="ARBA00006464"/>
    </source>
</evidence>
<dbReference type="EC" id="2.4.1.-" evidence="4"/>